<protein>
    <submittedName>
        <fullName evidence="2">NACHT domain-containing protein</fullName>
    </submittedName>
</protein>
<dbReference type="AlphaFoldDB" id="A0A7C9RTR0"/>
<gene>
    <name evidence="2" type="ORF">G7043_27465</name>
</gene>
<dbReference type="Pfam" id="PF05729">
    <property type="entry name" value="NACHT"/>
    <property type="match status" value="1"/>
</dbReference>
<feature type="domain" description="NACHT" evidence="1">
    <location>
        <begin position="248"/>
        <end position="365"/>
    </location>
</feature>
<dbReference type="InterPro" id="IPR007111">
    <property type="entry name" value="NACHT_NTPase"/>
</dbReference>
<keyword evidence="3" id="KW-1185">Reference proteome</keyword>
<organism evidence="2 3">
    <name type="scientific">Lentzea alba</name>
    <dbReference type="NCBI Taxonomy" id="2714351"/>
    <lineage>
        <taxon>Bacteria</taxon>
        <taxon>Bacillati</taxon>
        <taxon>Actinomycetota</taxon>
        <taxon>Actinomycetes</taxon>
        <taxon>Pseudonocardiales</taxon>
        <taxon>Pseudonocardiaceae</taxon>
        <taxon>Lentzea</taxon>
    </lineage>
</organism>
<evidence type="ECO:0000313" key="2">
    <source>
        <dbReference type="EMBL" id="NGY62664.1"/>
    </source>
</evidence>
<dbReference type="PANTHER" id="PTHR46844">
    <property type="entry name" value="SLR5058 PROTEIN"/>
    <property type="match status" value="1"/>
</dbReference>
<dbReference type="InterPro" id="IPR027417">
    <property type="entry name" value="P-loop_NTPase"/>
</dbReference>
<evidence type="ECO:0000313" key="3">
    <source>
        <dbReference type="Proteomes" id="UP000481360"/>
    </source>
</evidence>
<accession>A0A7C9RTR0</accession>
<evidence type="ECO:0000259" key="1">
    <source>
        <dbReference type="PROSITE" id="PS50837"/>
    </source>
</evidence>
<dbReference type="PANTHER" id="PTHR46844:SF1">
    <property type="entry name" value="SLR5058 PROTEIN"/>
    <property type="match status" value="1"/>
</dbReference>
<reference evidence="2 3" key="1">
    <citation type="submission" date="2020-03" db="EMBL/GenBank/DDBJ databases">
        <title>Isolation and identification of active actinomycetes.</title>
        <authorList>
            <person name="Sun X."/>
        </authorList>
    </citation>
    <scope>NUCLEOTIDE SEQUENCE [LARGE SCALE GENOMIC DNA]</scope>
    <source>
        <strain evidence="2 3">NEAU-D13</strain>
    </source>
</reference>
<dbReference type="SUPFAM" id="SSF52540">
    <property type="entry name" value="P-loop containing nucleoside triphosphate hydrolases"/>
    <property type="match status" value="1"/>
</dbReference>
<dbReference type="PROSITE" id="PS50837">
    <property type="entry name" value="NACHT"/>
    <property type="match status" value="1"/>
</dbReference>
<dbReference type="Proteomes" id="UP000481360">
    <property type="component" value="Unassembled WGS sequence"/>
</dbReference>
<name>A0A7C9RTR0_9PSEU</name>
<dbReference type="Gene3D" id="3.40.50.300">
    <property type="entry name" value="P-loop containing nucleotide triphosphate hydrolases"/>
    <property type="match status" value="1"/>
</dbReference>
<proteinExistence type="predicted"/>
<comment type="caution">
    <text evidence="2">The sequence shown here is derived from an EMBL/GenBank/DDBJ whole genome shotgun (WGS) entry which is preliminary data.</text>
</comment>
<sequence>MADPALLALAGQSAAEAVGVIAVRASAKGWKESLDAVLPAPEAVRENTAWAELELARAHQDAVAGYLSGRLCAGLLELFTFLELSAGDRTEEQDKLAETFVEELAAELDLPGERATAIGTALWVQLRDTVRLAVVELKQTGALDENDLVHATRIVQRPGTTSDGHPISQVVVDRIEIAADHRRVNAAHAAVKSIKQEMRRRFAKLVMPHSREDYRVPIEDIYVNRVLAPWSSAGSVGTAISEDDLAERRFVVIGNPGAGKSTFIRRMMYQLAVEDSRLAPMVLELKDHQRLDESYATLLAERLGVLTQHDYDVGVVRDVLALGLAVIVFDGIDEISDVDRRRATVEAIEAFCLRYPLVRVVVTAREEGYSSARLDPDLFPVFHLPDFTDPQVETYVGRWFRLTSGPHHADPEQRVAMFLLDSVHVGDLRTNPLMLSLLCMIYEYDGYIPENRPQVYEQCAELLFERWDRVRQLPGAYRPKDQHRYLVQELAFYFFNRVDSQGGETEAKLRDLIGDYFARNVVGRGGAAATTAAQEFLDYCGGRAWLLTRTGVSARGEKLYGFTHRTFMEYFAACFMVRHCNGAHELVSRIRPLIVSGQSEVVPQIAIQELDRRLVRAIDDCLTLLVFDQHGEGRQNPVLLEFALRSLRFMSPTPKTQLALYRQAVRVVGTTLDSAVLTLLLDLPEENWPLLRKLCHELLYEGTGPDQESVSPRFGAGLVVVLLGQWGRAVPGGPRTPPLSMLRRDADDVLPSARELSRLSKKAPDVVLRMWERDLLQARDLVELVGPQVLLDDVDGPLPTALRRFFSSGGLDPELEYMFRVVAQDVRSVRRMSAPVTAALIEVARRFSYISELFPLYAPEDGKTAEHVAGFHRLYLFTLCAGVSHGLDVEPVVQGIPGLRAWAHAVRRGALSGRTGKRILPEDLREIVPELLRRTGPCDHWQEAFRHWLGGWETGKRR</sequence>
<dbReference type="RefSeq" id="WP_166050370.1">
    <property type="nucleotide sequence ID" value="NZ_JAAMPJ010000008.1"/>
</dbReference>
<dbReference type="EMBL" id="JAAMPJ010000008">
    <property type="protein sequence ID" value="NGY62664.1"/>
    <property type="molecule type" value="Genomic_DNA"/>
</dbReference>